<dbReference type="EMBL" id="CP029186">
    <property type="protein sequence ID" value="AWH84426.1"/>
    <property type="molecule type" value="Genomic_DNA"/>
</dbReference>
<gene>
    <name evidence="2" type="ORF">HYN59_04530</name>
</gene>
<feature type="domain" description="Putative auto-transporter adhesin head GIN" evidence="1">
    <location>
        <begin position="26"/>
        <end position="206"/>
    </location>
</feature>
<evidence type="ECO:0000313" key="2">
    <source>
        <dbReference type="EMBL" id="AWH84426.1"/>
    </source>
</evidence>
<keyword evidence="3" id="KW-1185">Reference proteome</keyword>
<evidence type="ECO:0000313" key="3">
    <source>
        <dbReference type="Proteomes" id="UP000244929"/>
    </source>
</evidence>
<dbReference type="AlphaFoldDB" id="A0A2S1QVN0"/>
<name>A0A2S1QVN0_9FLAO</name>
<dbReference type="Gene3D" id="2.160.20.120">
    <property type="match status" value="1"/>
</dbReference>
<protein>
    <submittedName>
        <fullName evidence="2">DUF2807 domain-containing protein</fullName>
    </submittedName>
</protein>
<dbReference type="RefSeq" id="WP_108777132.1">
    <property type="nucleotide sequence ID" value="NZ_CP029186.1"/>
</dbReference>
<dbReference type="Pfam" id="PF10988">
    <property type="entry name" value="DUF2807"/>
    <property type="match status" value="1"/>
</dbReference>
<evidence type="ECO:0000259" key="1">
    <source>
        <dbReference type="Pfam" id="PF10988"/>
    </source>
</evidence>
<organism evidence="2 3">
    <name type="scientific">Flavobacterium album</name>
    <dbReference type="NCBI Taxonomy" id="2175091"/>
    <lineage>
        <taxon>Bacteria</taxon>
        <taxon>Pseudomonadati</taxon>
        <taxon>Bacteroidota</taxon>
        <taxon>Flavobacteriia</taxon>
        <taxon>Flavobacteriales</taxon>
        <taxon>Flavobacteriaceae</taxon>
        <taxon>Flavobacterium</taxon>
    </lineage>
</organism>
<sequence>MKKFIVIAFLGLGQLLSAQSTRTIGQFSTVKAFDQIDVLLIKSKENKVEISGSRKDDVEIVTKNDELKIRMKLTKLLKGDEISVTVYYTGNIDHVEASEGARVASQDLFKATSFELNAKEGAEIKLKLDVKKLKSSASSGGILTVDGSADNHDAVIKAGGILHATNLETLQTAISINAGGEADINASEYVDAKTRAGGDIKIYGNPKQVDKKEVIGGNITIVGQ</sequence>
<dbReference type="Proteomes" id="UP000244929">
    <property type="component" value="Chromosome"/>
</dbReference>
<proteinExistence type="predicted"/>
<dbReference type="OrthoDB" id="704821at2"/>
<dbReference type="InterPro" id="IPR021255">
    <property type="entry name" value="DUF2807"/>
</dbReference>
<accession>A0A2S1QVN0</accession>
<dbReference type="KEGG" id="falb:HYN59_04530"/>
<reference evidence="2 3" key="1">
    <citation type="submission" date="2018-04" db="EMBL/GenBank/DDBJ databases">
        <title>Genome sequencing of Flavobacterium sp. HYN0059.</title>
        <authorList>
            <person name="Yi H."/>
            <person name="Baek C."/>
        </authorList>
    </citation>
    <scope>NUCLEOTIDE SEQUENCE [LARGE SCALE GENOMIC DNA]</scope>
    <source>
        <strain evidence="2 3">HYN0059</strain>
    </source>
</reference>